<gene>
    <name evidence="1" type="ORF">KVG22_03710</name>
</gene>
<proteinExistence type="predicted"/>
<dbReference type="Proteomes" id="UP000777661">
    <property type="component" value="Unassembled WGS sequence"/>
</dbReference>
<comment type="caution">
    <text evidence="1">The sequence shown here is derived from an EMBL/GenBank/DDBJ whole genome shotgun (WGS) entry which is preliminary data.</text>
</comment>
<accession>A0ABS7R864</accession>
<organism evidence="1 2">
    <name type="scientific">Nitratireductor rhodophyticola</name>
    <dbReference type="NCBI Taxonomy" id="2854036"/>
    <lineage>
        <taxon>Bacteria</taxon>
        <taxon>Pseudomonadati</taxon>
        <taxon>Pseudomonadota</taxon>
        <taxon>Alphaproteobacteria</taxon>
        <taxon>Hyphomicrobiales</taxon>
        <taxon>Phyllobacteriaceae</taxon>
        <taxon>Nitratireductor</taxon>
    </lineage>
</organism>
<sequence>MKLFARFIRRHRGSNPNTVFARQRLEKTMPGETGALAGSRFGFLVN</sequence>
<keyword evidence="2" id="KW-1185">Reference proteome</keyword>
<protein>
    <submittedName>
        <fullName evidence="1">Uncharacterized protein</fullName>
    </submittedName>
</protein>
<evidence type="ECO:0000313" key="2">
    <source>
        <dbReference type="Proteomes" id="UP000777661"/>
    </source>
</evidence>
<dbReference type="RefSeq" id="WP_088941503.1">
    <property type="nucleotide sequence ID" value="NZ_CBDDTB010000001.1"/>
</dbReference>
<evidence type="ECO:0000313" key="1">
    <source>
        <dbReference type="EMBL" id="MBY8915680.1"/>
    </source>
</evidence>
<name>A0ABS7R864_9HYPH</name>
<reference evidence="1 2" key="1">
    <citation type="submission" date="2021-06" db="EMBL/GenBank/DDBJ databases">
        <title>Nitratireductor porphyridii sp. nov., isolated from a small marine red alga, Porphyridium purpureum in South Korea.</title>
        <authorList>
            <person name="Kim K.H."/>
            <person name="Kristyanto S."/>
            <person name="Jeon C.O."/>
        </authorList>
    </citation>
    <scope>NUCLEOTIDE SEQUENCE [LARGE SCALE GENOMIC DNA]</scope>
    <source>
        <strain evidence="1 2">R6</strain>
    </source>
</reference>
<dbReference type="EMBL" id="JAHSQO010000001">
    <property type="protein sequence ID" value="MBY8915680.1"/>
    <property type="molecule type" value="Genomic_DNA"/>
</dbReference>